<feature type="region of interest" description="Disordered" evidence="1">
    <location>
        <begin position="1"/>
        <end position="41"/>
    </location>
</feature>
<dbReference type="Proteomes" id="UP001595773">
    <property type="component" value="Unassembled WGS sequence"/>
</dbReference>
<dbReference type="GO" id="GO:0008168">
    <property type="term" value="F:methyltransferase activity"/>
    <property type="evidence" value="ECO:0007669"/>
    <property type="project" value="UniProtKB-KW"/>
</dbReference>
<dbReference type="RefSeq" id="WP_230066674.1">
    <property type="nucleotide sequence ID" value="NZ_BAABLL010000019.1"/>
</dbReference>
<dbReference type="Gene3D" id="3.40.50.150">
    <property type="entry name" value="Vaccinia Virus protein VP39"/>
    <property type="match status" value="1"/>
</dbReference>
<gene>
    <name evidence="2" type="ORF">ACFOW9_05545</name>
</gene>
<protein>
    <submittedName>
        <fullName evidence="2">Class I SAM-dependent methyltransferase</fullName>
    </submittedName>
</protein>
<proteinExistence type="predicted"/>
<evidence type="ECO:0000256" key="1">
    <source>
        <dbReference type="SAM" id="MobiDB-lite"/>
    </source>
</evidence>
<accession>A0ABV8QZF4</accession>
<comment type="caution">
    <text evidence="2">The sequence shown here is derived from an EMBL/GenBank/DDBJ whole genome shotgun (WGS) entry which is preliminary data.</text>
</comment>
<dbReference type="GO" id="GO:0032259">
    <property type="term" value="P:methylation"/>
    <property type="evidence" value="ECO:0007669"/>
    <property type="project" value="UniProtKB-KW"/>
</dbReference>
<keyword evidence="3" id="KW-1185">Reference proteome</keyword>
<evidence type="ECO:0000313" key="3">
    <source>
        <dbReference type="Proteomes" id="UP001595773"/>
    </source>
</evidence>
<keyword evidence="2" id="KW-0808">Transferase</keyword>
<dbReference type="EMBL" id="JBHSCQ010000005">
    <property type="protein sequence ID" value="MFC4265058.1"/>
    <property type="molecule type" value="Genomic_DNA"/>
</dbReference>
<dbReference type="InterPro" id="IPR029063">
    <property type="entry name" value="SAM-dependent_MTases_sf"/>
</dbReference>
<name>A0ABV8QZF4_9MICC</name>
<dbReference type="SUPFAM" id="SSF53335">
    <property type="entry name" value="S-adenosyl-L-methionine-dependent methyltransferases"/>
    <property type="match status" value="1"/>
</dbReference>
<keyword evidence="2" id="KW-0489">Methyltransferase</keyword>
<evidence type="ECO:0000313" key="2">
    <source>
        <dbReference type="EMBL" id="MFC4265058.1"/>
    </source>
</evidence>
<sequence>MVQRAQRVKSASTDPVNRSLRQRNKPFGNATRGTTNPNRLRRVDRWLAGPQVWRLRRDSMPGRPPVVVDLGYGGSPTTAVELYARIHAVCPEAHVSGIEIEPARVLIAKPLEHEGLDFRVGGFEIPVAGQVTMIRAFNVLRQYDEADVRLIWATVCSRLSPHGIFVDGTCDEIGRRSTWIALDPSGPVSLTISMRFGSFELPSNVAERLPKALIHHNVPGEKINDFLAALDKHWLSGASLAAFGNRQRWLRMCQLMYDDGWPVVRSRSRWRLGELSVAWSGVDPGPKT</sequence>
<organism evidence="2 3">
    <name type="scientific">Arthrobacter cryoconiti</name>
    <dbReference type="NCBI Taxonomy" id="748907"/>
    <lineage>
        <taxon>Bacteria</taxon>
        <taxon>Bacillati</taxon>
        <taxon>Actinomycetota</taxon>
        <taxon>Actinomycetes</taxon>
        <taxon>Micrococcales</taxon>
        <taxon>Micrococcaceae</taxon>
        <taxon>Arthrobacter</taxon>
    </lineage>
</organism>
<reference evidence="3" key="1">
    <citation type="journal article" date="2019" name="Int. J. Syst. Evol. Microbiol.">
        <title>The Global Catalogue of Microorganisms (GCM) 10K type strain sequencing project: providing services to taxonomists for standard genome sequencing and annotation.</title>
        <authorList>
            <consortium name="The Broad Institute Genomics Platform"/>
            <consortium name="The Broad Institute Genome Sequencing Center for Infectious Disease"/>
            <person name="Wu L."/>
            <person name="Ma J."/>
        </authorList>
    </citation>
    <scope>NUCLEOTIDE SEQUENCE [LARGE SCALE GENOMIC DNA]</scope>
    <source>
        <strain evidence="3">CGMCC 1.10698</strain>
    </source>
</reference>